<protein>
    <recommendedName>
        <fullName evidence="2">PH domain-containing protein</fullName>
    </recommendedName>
</protein>
<accession>A0A409XN66</accession>
<dbReference type="STRING" id="93625.A0A409XN66"/>
<keyword evidence="4" id="KW-1185">Reference proteome</keyword>
<feature type="region of interest" description="Disordered" evidence="1">
    <location>
        <begin position="438"/>
        <end position="523"/>
    </location>
</feature>
<feature type="compositionally biased region" description="Low complexity" evidence="1">
    <location>
        <begin position="438"/>
        <end position="450"/>
    </location>
</feature>
<evidence type="ECO:0000259" key="2">
    <source>
        <dbReference type="PROSITE" id="PS50003"/>
    </source>
</evidence>
<dbReference type="Pfam" id="PF00169">
    <property type="entry name" value="PH"/>
    <property type="match status" value="2"/>
</dbReference>
<feature type="region of interest" description="Disordered" evidence="1">
    <location>
        <begin position="372"/>
        <end position="397"/>
    </location>
</feature>
<organism evidence="3 4">
    <name type="scientific">Psilocybe cyanescens</name>
    <dbReference type="NCBI Taxonomy" id="93625"/>
    <lineage>
        <taxon>Eukaryota</taxon>
        <taxon>Fungi</taxon>
        <taxon>Dikarya</taxon>
        <taxon>Basidiomycota</taxon>
        <taxon>Agaricomycotina</taxon>
        <taxon>Agaricomycetes</taxon>
        <taxon>Agaricomycetidae</taxon>
        <taxon>Agaricales</taxon>
        <taxon>Agaricineae</taxon>
        <taxon>Strophariaceae</taxon>
        <taxon>Psilocybe</taxon>
    </lineage>
</organism>
<feature type="region of interest" description="Disordered" evidence="1">
    <location>
        <begin position="216"/>
        <end position="268"/>
    </location>
</feature>
<evidence type="ECO:0000313" key="4">
    <source>
        <dbReference type="Proteomes" id="UP000283269"/>
    </source>
</evidence>
<comment type="caution">
    <text evidence="3">The sequence shown here is derived from an EMBL/GenBank/DDBJ whole genome shotgun (WGS) entry which is preliminary data.</text>
</comment>
<reference evidence="3 4" key="1">
    <citation type="journal article" date="2018" name="Evol. Lett.">
        <title>Horizontal gene cluster transfer increased hallucinogenic mushroom diversity.</title>
        <authorList>
            <person name="Reynolds H.T."/>
            <person name="Vijayakumar V."/>
            <person name="Gluck-Thaler E."/>
            <person name="Korotkin H.B."/>
            <person name="Matheny P.B."/>
            <person name="Slot J.C."/>
        </authorList>
    </citation>
    <scope>NUCLEOTIDE SEQUENCE [LARGE SCALE GENOMIC DNA]</scope>
    <source>
        <strain evidence="3 4">2631</strain>
    </source>
</reference>
<evidence type="ECO:0000256" key="1">
    <source>
        <dbReference type="SAM" id="MobiDB-lite"/>
    </source>
</evidence>
<dbReference type="InterPro" id="IPR001849">
    <property type="entry name" value="PH_domain"/>
</dbReference>
<feature type="compositionally biased region" description="Basic and acidic residues" evidence="1">
    <location>
        <begin position="101"/>
        <end position="110"/>
    </location>
</feature>
<feature type="compositionally biased region" description="Low complexity" evidence="1">
    <location>
        <begin position="458"/>
        <end position="486"/>
    </location>
</feature>
<gene>
    <name evidence="3" type="ORF">CVT25_008915</name>
</gene>
<feature type="domain" description="PH" evidence="2">
    <location>
        <begin position="294"/>
        <end position="432"/>
    </location>
</feature>
<sequence>MSPTAAPPTPQEIIRKLSVHSVSRERIKTASLSGGPVSGTESDSDSILTPDMSTPIGHSQGMHVGPSSTSQPPLSSIAERRSDSGEDSEDEDAAEGGWKTADVRTKPRNSADESVIKAGYLWKKGERRKTWKKRWFVLRPAHIAYYKSSAEYQLLRLLELSDVHSCTQVNLKRHENTFGLISPTRTFYLQASTPQDVQSWVKAIEDARETLLATSTRTSAATPIPIPRPTSEVRSSSRGAISFSSSPNQNITSSDSEDNTGSSAMQGYSAASPTQAAFALPPSKAAVPNKDPGKVILSGYLMKCGSKRRNWRKRWFVLTGEKLMYSGSHMVGVFCLTLHLDRLLMVAQDTKPHNQFPFSSILDALEYDLHRQGPTTPSVTSPPHGMSHTEGGDEVNSTHTFKIVTTKRTLLLCAPSEDDEIKWLGAIRALIARRTESGLVPGKSSSKSPSAGHHHEASANAAGTAATAPAGSGAGASAAGTSAGSGIKAKVRRLSAAGSIGLGTHHADHGPNHHETREAKASS</sequence>
<dbReference type="Gene3D" id="2.30.29.30">
    <property type="entry name" value="Pleckstrin-homology domain (PH domain)/Phosphotyrosine-binding domain (PTB)"/>
    <property type="match status" value="2"/>
</dbReference>
<feature type="region of interest" description="Disordered" evidence="1">
    <location>
        <begin position="25"/>
        <end position="110"/>
    </location>
</feature>
<feature type="domain" description="PH" evidence="2">
    <location>
        <begin position="114"/>
        <end position="209"/>
    </location>
</feature>
<feature type="compositionally biased region" description="Basic and acidic residues" evidence="1">
    <location>
        <begin position="505"/>
        <end position="523"/>
    </location>
</feature>
<evidence type="ECO:0000313" key="3">
    <source>
        <dbReference type="EMBL" id="PPQ92233.1"/>
    </source>
</evidence>
<name>A0A409XN66_PSICY</name>
<dbReference type="AlphaFoldDB" id="A0A409XN66"/>
<dbReference type="SUPFAM" id="SSF50729">
    <property type="entry name" value="PH domain-like"/>
    <property type="match status" value="2"/>
</dbReference>
<dbReference type="InterPro" id="IPR051707">
    <property type="entry name" value="PI-Interact_SigTrans_Reg"/>
</dbReference>
<dbReference type="EMBL" id="NHYD01001073">
    <property type="protein sequence ID" value="PPQ92233.1"/>
    <property type="molecule type" value="Genomic_DNA"/>
</dbReference>
<dbReference type="PANTHER" id="PTHR14336:SF8">
    <property type="entry name" value="PROTEIN OPY1"/>
    <property type="match status" value="1"/>
</dbReference>
<feature type="compositionally biased region" description="Polar residues" evidence="1">
    <location>
        <begin position="247"/>
        <end position="268"/>
    </location>
</feature>
<proteinExistence type="predicted"/>
<dbReference type="OrthoDB" id="2157866at2759"/>
<feature type="compositionally biased region" description="Acidic residues" evidence="1">
    <location>
        <begin position="85"/>
        <end position="94"/>
    </location>
</feature>
<dbReference type="PANTHER" id="PTHR14336">
    <property type="entry name" value="TANDEM PH DOMAIN CONTAINING PROTEIN"/>
    <property type="match status" value="1"/>
</dbReference>
<dbReference type="Proteomes" id="UP000283269">
    <property type="component" value="Unassembled WGS sequence"/>
</dbReference>
<dbReference type="CDD" id="cd13255">
    <property type="entry name" value="PH_TAAP2-like"/>
    <property type="match status" value="1"/>
</dbReference>
<dbReference type="PROSITE" id="PS50003">
    <property type="entry name" value="PH_DOMAIN"/>
    <property type="match status" value="2"/>
</dbReference>
<dbReference type="SMART" id="SM00233">
    <property type="entry name" value="PH"/>
    <property type="match status" value="2"/>
</dbReference>
<feature type="compositionally biased region" description="Low complexity" evidence="1">
    <location>
        <begin position="236"/>
        <end position="246"/>
    </location>
</feature>
<dbReference type="InterPro" id="IPR011993">
    <property type="entry name" value="PH-like_dom_sf"/>
</dbReference>
<dbReference type="InParanoid" id="A0A409XN66"/>
<dbReference type="FunFam" id="2.30.29.30:FF:000286">
    <property type="entry name" value="PH-protein kinase domain containing protein"/>
    <property type="match status" value="1"/>
</dbReference>